<feature type="region of interest" description="Disordered" evidence="4">
    <location>
        <begin position="1"/>
        <end position="24"/>
    </location>
</feature>
<evidence type="ECO:0000256" key="2">
    <source>
        <dbReference type="ARBA" id="ARBA00023239"/>
    </source>
</evidence>
<dbReference type="PANTHER" id="PTHR43113">
    <property type="entry name" value="NUCLEOSIDE-DIPHOSPHATE-SUGAR EPIMERASE"/>
    <property type="match status" value="1"/>
</dbReference>
<feature type="site" description="Important for catalysis" evidence="3">
    <location>
        <position position="102"/>
    </location>
</feature>
<dbReference type="PANTHER" id="PTHR43113:SF1">
    <property type="entry name" value="1,4-DIHYDROXY-2-NAPHTHOYL-COA SYNTHASE, PEROXISOMAL"/>
    <property type="match status" value="1"/>
</dbReference>
<evidence type="ECO:0000256" key="4">
    <source>
        <dbReference type="SAM" id="MobiDB-lite"/>
    </source>
</evidence>
<dbReference type="Gene3D" id="1.10.12.10">
    <property type="entry name" value="Lyase 2-enoyl-coa Hydratase, Chain A, domain 2"/>
    <property type="match status" value="1"/>
</dbReference>
<dbReference type="Pfam" id="PF00378">
    <property type="entry name" value="ECH_1"/>
    <property type="match status" value="1"/>
</dbReference>
<name>A0A1X6WX13_9MICO</name>
<feature type="binding site" description="in other chain" evidence="3">
    <location>
        <position position="165"/>
    </location>
    <ligand>
        <name>substrate</name>
        <note>ligand shared between two neighboring subunits</note>
    </ligand>
</feature>
<dbReference type="InterPro" id="IPR018376">
    <property type="entry name" value="Enoyl-CoA_hyd/isom_CS"/>
</dbReference>
<reference evidence="6" key="1">
    <citation type="submission" date="2017-02" db="EMBL/GenBank/DDBJ databases">
        <authorList>
            <person name="Dridi B."/>
        </authorList>
    </citation>
    <scope>NUCLEOTIDE SEQUENCE [LARGE SCALE GENOMIC DNA]</scope>
    <source>
        <strain evidence="6">B Co 03.10</strain>
    </source>
</reference>
<feature type="binding site" description="in other chain" evidence="3">
    <location>
        <begin position="133"/>
        <end position="137"/>
    </location>
    <ligand>
        <name>substrate</name>
        <note>ligand shared between two neighboring subunits</note>
    </ligand>
</feature>
<protein>
    <recommendedName>
        <fullName evidence="3">1,4-dihydroxy-2-naphthoyl-CoA synthase</fullName>
        <shortName evidence="3">DHNA-CoA synthase</shortName>
        <ecNumber evidence="3">4.1.3.36</ecNumber>
    </recommendedName>
</protein>
<gene>
    <name evidence="3" type="primary">menB</name>
    <name evidence="5" type="ORF">FM105_01935</name>
</gene>
<accession>A0A1X6WX13</accession>
<feature type="binding site" evidence="3">
    <location>
        <position position="277"/>
    </location>
    <ligand>
        <name>substrate</name>
        <note>ligand shared between two neighboring subunits</note>
    </ligand>
</feature>
<proteinExistence type="inferred from homology"/>
<comment type="function">
    <text evidence="3">Converts o-succinylbenzoyl-CoA (OSB-CoA) to 1,4-dihydroxy-2-naphthoyl-CoA (DHNA-CoA).</text>
</comment>
<comment type="caution">
    <text evidence="3">Lacks conserved residue(s) required for the propagation of feature annotation.</text>
</comment>
<comment type="pathway">
    <text evidence="3">Quinol/quinone metabolism; 1,4-dihydroxy-2-naphthoate biosynthesis; 1,4-dihydroxy-2-naphthoate from chorismate: step 6/7.</text>
</comment>
<evidence type="ECO:0000313" key="6">
    <source>
        <dbReference type="Proteomes" id="UP000196581"/>
    </source>
</evidence>
<dbReference type="InterPro" id="IPR001753">
    <property type="entry name" value="Enoyl-CoA_hydra/iso"/>
</dbReference>
<dbReference type="SUPFAM" id="SSF52096">
    <property type="entry name" value="ClpP/crotonase"/>
    <property type="match status" value="1"/>
</dbReference>
<dbReference type="InterPro" id="IPR029045">
    <property type="entry name" value="ClpP/crotonase-like_dom_sf"/>
</dbReference>
<evidence type="ECO:0000313" key="5">
    <source>
        <dbReference type="EMBL" id="SLM90265.1"/>
    </source>
</evidence>
<feature type="compositionally biased region" description="Polar residues" evidence="4">
    <location>
        <begin position="13"/>
        <end position="24"/>
    </location>
</feature>
<dbReference type="InterPro" id="IPR014748">
    <property type="entry name" value="Enoyl-CoA_hydra_C"/>
</dbReference>
<dbReference type="UniPathway" id="UPA01057">
    <property type="reaction ID" value="UER00167"/>
</dbReference>
<sequence>MEATMPTPENGASGESAQQPTTPQVPEFEDVLYEVEDTFAVITMNRPKAFNAFRAQTIDELIEAFTFAWGDARVRSIILTGSGEKAFCAGGDVKQKAETGDYGPSRYGMFRVSELHKLIRDVPKPVIAAVNGVAVGGGHVLHVVCDISYAAEHARFGQAGPKVGSFDAGFGTAFLARVVGEKRAREIWYFTELMDAQKAESWGLVNAVVPGEELLDYAKERARLLGQQAPTALRFLKQSFNADSDHQAGFTSLAMSALDLYQHSPESHEGAAAFAEKRAADFTPYVNGF</sequence>
<dbReference type="UniPathway" id="UPA00079"/>
<dbReference type="EMBL" id="FWFF01000001">
    <property type="protein sequence ID" value="SLM90265.1"/>
    <property type="molecule type" value="Genomic_DNA"/>
</dbReference>
<keyword evidence="2 3" id="KW-0456">Lyase</keyword>
<dbReference type="GO" id="GO:0008935">
    <property type="term" value="F:1,4-dihydroxy-2-naphthoyl-CoA synthase activity"/>
    <property type="evidence" value="ECO:0007669"/>
    <property type="project" value="UniProtKB-UniRule"/>
</dbReference>
<dbReference type="HAMAP" id="MF_01934">
    <property type="entry name" value="MenB"/>
    <property type="match status" value="1"/>
</dbReference>
<dbReference type="CDD" id="cd06558">
    <property type="entry name" value="crotonase-like"/>
    <property type="match status" value="1"/>
</dbReference>
<dbReference type="EC" id="4.1.3.36" evidence="3"/>
<comment type="similarity">
    <text evidence="3">Belongs to the enoyl-CoA hydratase/isomerase family. MenB subfamily.</text>
</comment>
<dbReference type="PROSITE" id="PS00166">
    <property type="entry name" value="ENOYL_COA_HYDRATASE"/>
    <property type="match status" value="1"/>
</dbReference>
<dbReference type="GO" id="GO:0005829">
    <property type="term" value="C:cytosol"/>
    <property type="evidence" value="ECO:0007669"/>
    <property type="project" value="TreeGrafter"/>
</dbReference>
<dbReference type="GO" id="GO:0009234">
    <property type="term" value="P:menaquinone biosynthetic process"/>
    <property type="evidence" value="ECO:0007669"/>
    <property type="project" value="UniProtKB-UniRule"/>
</dbReference>
<feature type="binding site" description="in other chain" evidence="3">
    <location>
        <position position="102"/>
    </location>
    <ligand>
        <name>substrate</name>
        <note>ligand shared between two neighboring subunits</note>
    </ligand>
</feature>
<organism evidence="5 6">
    <name type="scientific">Brevibacterium yomogidense</name>
    <dbReference type="NCBI Taxonomy" id="946573"/>
    <lineage>
        <taxon>Bacteria</taxon>
        <taxon>Bacillati</taxon>
        <taxon>Actinomycetota</taxon>
        <taxon>Actinomycetes</taxon>
        <taxon>Micrococcales</taxon>
        <taxon>Brevibacteriaceae</taxon>
        <taxon>Brevibacterium</taxon>
    </lineage>
</organism>
<dbReference type="AlphaFoldDB" id="A0A1X6WX13"/>
<evidence type="ECO:0000256" key="3">
    <source>
        <dbReference type="HAMAP-Rule" id="MF_01934"/>
    </source>
</evidence>
<comment type="catalytic activity">
    <reaction evidence="1 3">
        <text>2-succinylbenzoyl-CoA + H(+) = 1,4-dihydroxy-2-naphthoyl-CoA + H2O</text>
        <dbReference type="Rhea" id="RHEA:26562"/>
        <dbReference type="ChEBI" id="CHEBI:15377"/>
        <dbReference type="ChEBI" id="CHEBI:15378"/>
        <dbReference type="ChEBI" id="CHEBI:57364"/>
        <dbReference type="ChEBI" id="CHEBI:58897"/>
        <dbReference type="EC" id="4.1.3.36"/>
    </reaction>
</comment>
<keyword evidence="6" id="KW-1185">Reference proteome</keyword>
<dbReference type="Proteomes" id="UP000196581">
    <property type="component" value="Unassembled WGS sequence"/>
</dbReference>
<evidence type="ECO:0000256" key="1">
    <source>
        <dbReference type="ARBA" id="ARBA00000177"/>
    </source>
</evidence>
<comment type="pathway">
    <text evidence="3">Quinol/quinone metabolism; menaquinone biosynthesis.</text>
</comment>
<dbReference type="InterPro" id="IPR010198">
    <property type="entry name" value="DHNA-CoA_synthase_MenB"/>
</dbReference>
<keyword evidence="3" id="KW-0474">Menaquinone biosynthesis</keyword>
<dbReference type="Gene3D" id="3.90.226.10">
    <property type="entry name" value="2-enoyl-CoA Hydratase, Chain A, domain 1"/>
    <property type="match status" value="1"/>
</dbReference>